<name>A0A059DAR4_EUCGR</name>
<feature type="region of interest" description="Disordered" evidence="1">
    <location>
        <begin position="1"/>
        <end position="30"/>
    </location>
</feature>
<evidence type="ECO:0000313" key="2">
    <source>
        <dbReference type="EMBL" id="KCW87310.1"/>
    </source>
</evidence>
<feature type="compositionally biased region" description="Basic residues" evidence="1">
    <location>
        <begin position="18"/>
        <end position="30"/>
    </location>
</feature>
<dbReference type="InParanoid" id="A0A059DAR4"/>
<dbReference type="Gramene" id="KCW87310">
    <property type="protein sequence ID" value="KCW87310"/>
    <property type="gene ID" value="EUGRSUZ_B03799"/>
</dbReference>
<feature type="region of interest" description="Disordered" evidence="1">
    <location>
        <begin position="64"/>
        <end position="83"/>
    </location>
</feature>
<dbReference type="AlphaFoldDB" id="A0A059DAR4"/>
<gene>
    <name evidence="2" type="ORF">EUGRSUZ_B03799</name>
</gene>
<organism evidence="2">
    <name type="scientific">Eucalyptus grandis</name>
    <name type="common">Flooded gum</name>
    <dbReference type="NCBI Taxonomy" id="71139"/>
    <lineage>
        <taxon>Eukaryota</taxon>
        <taxon>Viridiplantae</taxon>
        <taxon>Streptophyta</taxon>
        <taxon>Embryophyta</taxon>
        <taxon>Tracheophyta</taxon>
        <taxon>Spermatophyta</taxon>
        <taxon>Magnoliopsida</taxon>
        <taxon>eudicotyledons</taxon>
        <taxon>Gunneridae</taxon>
        <taxon>Pentapetalae</taxon>
        <taxon>rosids</taxon>
        <taxon>malvids</taxon>
        <taxon>Myrtales</taxon>
        <taxon>Myrtaceae</taxon>
        <taxon>Myrtoideae</taxon>
        <taxon>Eucalypteae</taxon>
        <taxon>Eucalyptus</taxon>
    </lineage>
</organism>
<feature type="compositionally biased region" description="Polar residues" evidence="1">
    <location>
        <begin position="69"/>
        <end position="83"/>
    </location>
</feature>
<accession>A0A059DAR4</accession>
<dbReference type="EMBL" id="KK198754">
    <property type="protein sequence ID" value="KCW87310.1"/>
    <property type="molecule type" value="Genomic_DNA"/>
</dbReference>
<reference evidence="2" key="1">
    <citation type="submission" date="2013-07" db="EMBL/GenBank/DDBJ databases">
        <title>The genome of Eucalyptus grandis.</title>
        <authorList>
            <person name="Schmutz J."/>
            <person name="Hayes R."/>
            <person name="Myburg A."/>
            <person name="Tuskan G."/>
            <person name="Grattapaglia D."/>
            <person name="Rokhsar D.S."/>
        </authorList>
    </citation>
    <scope>NUCLEOTIDE SEQUENCE</scope>
    <source>
        <tissue evidence="2">Leaf extractions</tissue>
    </source>
</reference>
<protein>
    <submittedName>
        <fullName evidence="2">Uncharacterized protein</fullName>
    </submittedName>
</protein>
<proteinExistence type="predicted"/>
<sequence>MQRVPKSHYRIPIFSRHNSSKQKSKKQMKQKIKTKATYYTMYTITSPKSFVYIPLKYTTSDGPPEIAQDSISRNGSSMCGQNM</sequence>
<evidence type="ECO:0000256" key="1">
    <source>
        <dbReference type="SAM" id="MobiDB-lite"/>
    </source>
</evidence>